<feature type="compositionally biased region" description="Basic and acidic residues" evidence="2">
    <location>
        <begin position="740"/>
        <end position="750"/>
    </location>
</feature>
<dbReference type="FunFam" id="1.10.510.10:FF:000694">
    <property type="entry name" value="Kinase non-catalytic C-lobe domain containing 1"/>
    <property type="match status" value="1"/>
</dbReference>
<feature type="domain" description="KIND" evidence="3">
    <location>
        <begin position="1"/>
        <end position="221"/>
    </location>
</feature>
<proteinExistence type="predicted"/>
<organism evidence="4 5">
    <name type="scientific">Eschrichtius robustus</name>
    <name type="common">California gray whale</name>
    <name type="synonym">Eschrichtius gibbosus</name>
    <dbReference type="NCBI Taxonomy" id="9764"/>
    <lineage>
        <taxon>Eukaryota</taxon>
        <taxon>Metazoa</taxon>
        <taxon>Chordata</taxon>
        <taxon>Craniata</taxon>
        <taxon>Vertebrata</taxon>
        <taxon>Euteleostomi</taxon>
        <taxon>Mammalia</taxon>
        <taxon>Eutheria</taxon>
        <taxon>Laurasiatheria</taxon>
        <taxon>Artiodactyla</taxon>
        <taxon>Whippomorpha</taxon>
        <taxon>Cetacea</taxon>
        <taxon>Mysticeti</taxon>
        <taxon>Eschrichtiidae</taxon>
        <taxon>Eschrichtius</taxon>
    </lineage>
</organism>
<dbReference type="EMBL" id="JAIQCJ010000892">
    <property type="protein sequence ID" value="KAJ8793979.1"/>
    <property type="molecule type" value="Genomic_DNA"/>
</dbReference>
<dbReference type="PANTHER" id="PTHR21560">
    <property type="entry name" value="VERY KIND PROTEIN"/>
    <property type="match status" value="1"/>
</dbReference>
<keyword evidence="5" id="KW-1185">Reference proteome</keyword>
<dbReference type="GO" id="GO:0005085">
    <property type="term" value="F:guanyl-nucleotide exchange factor activity"/>
    <property type="evidence" value="ECO:0007669"/>
    <property type="project" value="InterPro"/>
</dbReference>
<dbReference type="GO" id="GO:0048814">
    <property type="term" value="P:regulation of dendrite morphogenesis"/>
    <property type="evidence" value="ECO:0007669"/>
    <property type="project" value="TreeGrafter"/>
</dbReference>
<protein>
    <recommendedName>
        <fullName evidence="3">KIND domain-containing protein</fullName>
    </recommendedName>
</protein>
<name>A0AB34HR98_ESCRO</name>
<dbReference type="GO" id="GO:0043025">
    <property type="term" value="C:neuronal cell body"/>
    <property type="evidence" value="ECO:0007669"/>
    <property type="project" value="TreeGrafter"/>
</dbReference>
<feature type="region of interest" description="Disordered" evidence="2">
    <location>
        <begin position="693"/>
        <end position="861"/>
    </location>
</feature>
<feature type="compositionally biased region" description="Basic and acidic residues" evidence="2">
    <location>
        <begin position="971"/>
        <end position="984"/>
    </location>
</feature>
<feature type="region of interest" description="Disordered" evidence="2">
    <location>
        <begin position="932"/>
        <end position="1022"/>
    </location>
</feature>
<dbReference type="Proteomes" id="UP001159641">
    <property type="component" value="Unassembled WGS sequence"/>
</dbReference>
<dbReference type="InterPro" id="IPR029899">
    <property type="entry name" value="KNDC1"/>
</dbReference>
<gene>
    <name evidence="4" type="ORF">J1605_003389</name>
</gene>
<dbReference type="GO" id="GO:0030425">
    <property type="term" value="C:dendrite"/>
    <property type="evidence" value="ECO:0007669"/>
    <property type="project" value="TreeGrafter"/>
</dbReference>
<dbReference type="PROSITE" id="PS51377">
    <property type="entry name" value="KIND"/>
    <property type="match status" value="2"/>
</dbReference>
<feature type="region of interest" description="Disordered" evidence="2">
    <location>
        <begin position="1079"/>
        <end position="1157"/>
    </location>
</feature>
<accession>A0AB34HR98</accession>
<dbReference type="AlphaFoldDB" id="A0AB34HR98"/>
<feature type="region of interest" description="Disordered" evidence="2">
    <location>
        <begin position="339"/>
        <end position="436"/>
    </location>
</feature>
<evidence type="ECO:0000256" key="2">
    <source>
        <dbReference type="SAM" id="MobiDB-lite"/>
    </source>
</evidence>
<dbReference type="Gene3D" id="1.10.510.10">
    <property type="entry name" value="Transferase(Phosphotransferase) domain 1"/>
    <property type="match status" value="2"/>
</dbReference>
<feature type="region of interest" description="Disordered" evidence="2">
    <location>
        <begin position="60"/>
        <end position="83"/>
    </location>
</feature>
<dbReference type="SMART" id="SM00750">
    <property type="entry name" value="KIND"/>
    <property type="match status" value="2"/>
</dbReference>
<sequence length="1213" mass="127087">MMRPHVRGPGTRREGQVVLEDTWPRGSAAPPGPEGRGLPWQVPGEGLCGGGGLRLVRRGRHRPQAREHGGGSGPGGLPRWGQGRQPCKEQVLLAPRGGGRLGTCRPGRLRGPAPRPAGSLVPPQAHIYSLGATLKAALDYVTEPEPQPRLSRELEALLGQMQAEDPGERPDLQTIIALCEEKMQLASSCRLCQSLSAAGRRVLSIESFAAFQDVSEITWRERLAPKSVGPKRQPGDRSVDPAALPALESRPPSPAGEGLEHPGTPPSKALLLAPVKNGESPGQEGLVPERLACLLLDAQRPLGDPDRGFLERSRLRKVQTLPRLPPCGPEAGTLCLSLTSTKTQPPAPEFFPPDPRKPFPEGKNGLTSFQAQPESRLWPERDAELRRGGDRGARGRGPAEESPPPGSKGPRDAGRDPGTPEPDDGTADRAGEPGGAALEQGVSLQDLLSKLGRPFKEYELWALSHACLSTLRTHGQHPAYLCLDSVLVAEDGAVLFGPPPASGAYNSFFLAPEVAEQKLTTEKASVYCVAAVLWTAAKFSVPRDHKLALPRRLKTLLLHMARRSAQERPSAAEAIETCSGYLLHRGMDSRKILAHLRASTCTVCQEEEAIGLQNAFSVVELSPSTAAAPRPGSGFMQISSDSRLVAMQGPVPGQPSCLQGATLLPEAFSSPATHFRPIVLAANASVARDALALTSGPAERPEERRGRLAGEGDGKRAPEAHGAATGLKTPSQPAPGSPEPPRESAPRDSAHGCPSPPAPAPASPLEGASLVMPRSPAPAPPMTTQMPPPERGPKEPIPTAAACGGLGPRPPGPTAAPHSPCHPAKPPRSRATQGPGQEPEGPPSATGSPDGPGGAPGTACPSLQEATRLIQEEFAFDGYLDHGLEALIMGEYIYALKDLTYATFCGAISEKFCDLYWGERLLQSLFRVVNGRTSPSENTSEEAGSRPEGGGGTSAPSTCSPSGKRPSHLGAGKEKPGVDSDELSRSNFEVGFRPQKSVKAGRAQQPQAGEARQQGGGLAGGSEAVARLARPLEGGPSVSAGPGGLQSCSPGWCSAFYEADCFSADVHRYVKELARQKAAGCPAANAQGPQRVPARRGATAPPAVTEEEAGEAGAGQLRDSQADERPECSISDGAALTTTPKRAQASQPSTEQVLPNGAALTLKGHEEPGVSAGRKGPVDTAFAVRWLQEAVENPVCTHRAPSQLRGPGSSEYT</sequence>
<feature type="domain" description="KIND" evidence="3">
    <location>
        <begin position="442"/>
        <end position="606"/>
    </location>
</feature>
<feature type="region of interest" description="Disordered" evidence="2">
    <location>
        <begin position="225"/>
        <end position="284"/>
    </location>
</feature>
<feature type="compositionally biased region" description="Pro residues" evidence="2">
    <location>
        <begin position="775"/>
        <end position="790"/>
    </location>
</feature>
<feature type="compositionally biased region" description="Basic and acidic residues" evidence="2">
    <location>
        <begin position="699"/>
        <end position="719"/>
    </location>
</feature>
<comment type="caution">
    <text evidence="4">The sequence shown here is derived from an EMBL/GenBank/DDBJ whole genome shotgun (WGS) entry which is preliminary data.</text>
</comment>
<evidence type="ECO:0000256" key="1">
    <source>
        <dbReference type="ARBA" id="ARBA00022737"/>
    </source>
</evidence>
<feature type="compositionally biased region" description="Polar residues" evidence="2">
    <location>
        <begin position="932"/>
        <end position="942"/>
    </location>
</feature>
<dbReference type="InterPro" id="IPR011019">
    <property type="entry name" value="KIND_dom"/>
</dbReference>
<keyword evidence="1" id="KW-0677">Repeat</keyword>
<dbReference type="GO" id="GO:0032045">
    <property type="term" value="C:guanyl-nucleotide exchange factor complex"/>
    <property type="evidence" value="ECO:0007669"/>
    <property type="project" value="TreeGrafter"/>
</dbReference>
<dbReference type="GO" id="GO:0007264">
    <property type="term" value="P:small GTPase-mediated signal transduction"/>
    <property type="evidence" value="ECO:0007669"/>
    <property type="project" value="InterPro"/>
</dbReference>
<dbReference type="SUPFAM" id="SSF56112">
    <property type="entry name" value="Protein kinase-like (PK-like)"/>
    <property type="match status" value="1"/>
</dbReference>
<feature type="compositionally biased region" description="Polar residues" evidence="2">
    <location>
        <begin position="1136"/>
        <end position="1153"/>
    </location>
</feature>
<dbReference type="PANTHER" id="PTHR21560:SF0">
    <property type="entry name" value="KINASE NON-CATALYTIC C-LOBE DOMAIN-CONTAINING PROTEIN 1"/>
    <property type="match status" value="1"/>
</dbReference>
<feature type="region of interest" description="Disordered" evidence="2">
    <location>
        <begin position="1"/>
        <end position="41"/>
    </location>
</feature>
<evidence type="ECO:0000313" key="5">
    <source>
        <dbReference type="Proteomes" id="UP001159641"/>
    </source>
</evidence>
<dbReference type="InterPro" id="IPR011009">
    <property type="entry name" value="Kinase-like_dom_sf"/>
</dbReference>
<evidence type="ECO:0000259" key="3">
    <source>
        <dbReference type="PROSITE" id="PS51377"/>
    </source>
</evidence>
<reference evidence="4 5" key="1">
    <citation type="submission" date="2022-11" db="EMBL/GenBank/DDBJ databases">
        <title>Whole genome sequence of Eschrichtius robustus ER-17-0199.</title>
        <authorList>
            <person name="Bruniche-Olsen A."/>
            <person name="Black A.N."/>
            <person name="Fields C.J."/>
            <person name="Walden K."/>
            <person name="Dewoody J.A."/>
        </authorList>
    </citation>
    <scope>NUCLEOTIDE SEQUENCE [LARGE SCALE GENOMIC DNA]</scope>
    <source>
        <strain evidence="4">ER-17-0199</strain>
        <tissue evidence="4">Blubber</tissue>
    </source>
</reference>
<evidence type="ECO:0000313" key="4">
    <source>
        <dbReference type="EMBL" id="KAJ8793979.1"/>
    </source>
</evidence>
<feature type="compositionally biased region" description="Basic and acidic residues" evidence="2">
    <location>
        <begin position="377"/>
        <end position="399"/>
    </location>
</feature>